<organism evidence="2 3">
    <name type="scientific">Paracholeplasma manati</name>
    <dbReference type="NCBI Taxonomy" id="591373"/>
    <lineage>
        <taxon>Bacteria</taxon>
        <taxon>Bacillati</taxon>
        <taxon>Mycoplasmatota</taxon>
        <taxon>Mollicutes</taxon>
        <taxon>Acholeplasmatales</taxon>
        <taxon>Acholeplasmataceae</taxon>
        <taxon>Paracholeplasma</taxon>
    </lineage>
</organism>
<feature type="transmembrane region" description="Helical" evidence="1">
    <location>
        <begin position="209"/>
        <end position="227"/>
    </location>
</feature>
<protein>
    <submittedName>
        <fullName evidence="2">Uncharacterized protein</fullName>
    </submittedName>
</protein>
<sequence length="236" mass="26974">MFIRVLKHEMKNILRDKMYLFFMVYPVIIGIVAYYLIPYLREEVGLLVSNIVALVFVLMTSFMFGAITGFTLLDDQDDNVLFSLKITPIKVSHYVGIKLLFSYVLGFLATFLLVYITKLFESSVLNMIGISLLAALQAPMLALFINAFASNKVEGFVFMKATGILVMIPIASLFLTNWTELFLGIVPGFWAARLVSMSLIPSDYLLNEFWYYILGFIVNGLLIYVLFKKYKQRVQI</sequence>
<dbReference type="RefSeq" id="WP_263608980.1">
    <property type="nucleotide sequence ID" value="NZ_JAOVQM010000009.1"/>
</dbReference>
<accession>A0ABT2Y7S7</accession>
<keyword evidence="1" id="KW-0472">Membrane</keyword>
<keyword evidence="3" id="KW-1185">Reference proteome</keyword>
<evidence type="ECO:0000313" key="2">
    <source>
        <dbReference type="EMBL" id="MCV2232791.1"/>
    </source>
</evidence>
<gene>
    <name evidence="2" type="ORF">N7548_08160</name>
</gene>
<dbReference type="Proteomes" id="UP001177160">
    <property type="component" value="Unassembled WGS sequence"/>
</dbReference>
<name>A0ABT2Y7S7_9MOLU</name>
<reference evidence="2" key="1">
    <citation type="submission" date="2022-09" db="EMBL/GenBank/DDBJ databases">
        <title>Novel Mycoplasma species identified in domestic and wild animals.</title>
        <authorList>
            <person name="Volokhov D.V."/>
            <person name="Furtak V.A."/>
            <person name="Zagorodnyaya T.A."/>
        </authorList>
    </citation>
    <scope>NUCLEOTIDE SEQUENCE</scope>
    <source>
        <strain evidence="2">Oakley</strain>
    </source>
</reference>
<evidence type="ECO:0000313" key="3">
    <source>
        <dbReference type="Proteomes" id="UP001177160"/>
    </source>
</evidence>
<feature type="transmembrane region" description="Helical" evidence="1">
    <location>
        <begin position="161"/>
        <end position="189"/>
    </location>
</feature>
<comment type="caution">
    <text evidence="2">The sequence shown here is derived from an EMBL/GenBank/DDBJ whole genome shotgun (WGS) entry which is preliminary data.</text>
</comment>
<feature type="transmembrane region" description="Helical" evidence="1">
    <location>
        <begin position="128"/>
        <end position="149"/>
    </location>
</feature>
<feature type="transmembrane region" description="Helical" evidence="1">
    <location>
        <begin position="94"/>
        <end position="116"/>
    </location>
</feature>
<feature type="transmembrane region" description="Helical" evidence="1">
    <location>
        <begin position="20"/>
        <end position="40"/>
    </location>
</feature>
<keyword evidence="1" id="KW-0812">Transmembrane</keyword>
<keyword evidence="1" id="KW-1133">Transmembrane helix</keyword>
<proteinExistence type="predicted"/>
<evidence type="ECO:0000256" key="1">
    <source>
        <dbReference type="SAM" id="Phobius"/>
    </source>
</evidence>
<feature type="transmembrane region" description="Helical" evidence="1">
    <location>
        <begin position="46"/>
        <end position="73"/>
    </location>
</feature>
<dbReference type="EMBL" id="JAOVQM010000009">
    <property type="protein sequence ID" value="MCV2232791.1"/>
    <property type="molecule type" value="Genomic_DNA"/>
</dbReference>